<gene>
    <name evidence="2" type="ORF">A0J61_09251</name>
</gene>
<dbReference type="EMBL" id="LUGH01000808">
    <property type="protein sequence ID" value="OBZ82698.1"/>
    <property type="molecule type" value="Genomic_DNA"/>
</dbReference>
<feature type="non-terminal residue" evidence="2">
    <location>
        <position position="577"/>
    </location>
</feature>
<reference evidence="2 3" key="1">
    <citation type="submission" date="2016-03" db="EMBL/GenBank/DDBJ databases">
        <title>Choanephora cucurbitarum.</title>
        <authorList>
            <person name="Min B."/>
            <person name="Park H."/>
            <person name="Park J.-H."/>
            <person name="Shin H.-D."/>
            <person name="Choi I.-G."/>
        </authorList>
    </citation>
    <scope>NUCLEOTIDE SEQUENCE [LARGE SCALE GENOMIC DNA]</scope>
    <source>
        <strain evidence="2 3">KUS-F28377</strain>
    </source>
</reference>
<proteinExistence type="predicted"/>
<keyword evidence="3" id="KW-1185">Reference proteome</keyword>
<feature type="region of interest" description="Disordered" evidence="1">
    <location>
        <begin position="266"/>
        <end position="326"/>
    </location>
</feature>
<feature type="compositionally biased region" description="Basic and acidic residues" evidence="1">
    <location>
        <begin position="430"/>
        <end position="447"/>
    </location>
</feature>
<accession>A0A1C7N125</accession>
<evidence type="ECO:0000256" key="1">
    <source>
        <dbReference type="SAM" id="MobiDB-lite"/>
    </source>
</evidence>
<name>A0A1C7N125_9FUNG</name>
<comment type="caution">
    <text evidence="2">The sequence shown here is derived from an EMBL/GenBank/DDBJ whole genome shotgun (WGS) entry which is preliminary data.</text>
</comment>
<organism evidence="2 3">
    <name type="scientific">Choanephora cucurbitarum</name>
    <dbReference type="NCBI Taxonomy" id="101091"/>
    <lineage>
        <taxon>Eukaryota</taxon>
        <taxon>Fungi</taxon>
        <taxon>Fungi incertae sedis</taxon>
        <taxon>Mucoromycota</taxon>
        <taxon>Mucoromycotina</taxon>
        <taxon>Mucoromycetes</taxon>
        <taxon>Mucorales</taxon>
        <taxon>Mucorineae</taxon>
        <taxon>Choanephoraceae</taxon>
        <taxon>Choanephoroideae</taxon>
        <taxon>Choanephora</taxon>
    </lineage>
</organism>
<dbReference type="OrthoDB" id="2209589at2759"/>
<protein>
    <submittedName>
        <fullName evidence="2">Uncharacterized protein</fullName>
    </submittedName>
</protein>
<sequence length="577" mass="62102">MMRSYDSHYPLSKDDSFTSQPSRVGVVSSTFVSRSRPSEEMVAGNIIVVRKPVNSNYNSTEITTHSLSVHSGPHFQPEQYRTKSSAEFEKSYTSPKKYSLPKSRYYIPHIHQYFEAALEDSSHFKVYSQYRANESINFRHAYVVTSPADTSCKLPLYHYLRYTKARTDSIPNAVNSEAIHARKIRRIASPEPKEIEAQAPKILLSIADHAIQSQKPIADHLSSEEAPCSISVAVPLSISSPEQKFAESCSNQQPVEKMTALPSVETTGTTAPSTVPSTAAAIPTAPETTASPTASLTASPTASLTASPTASPTAPETTASSTAAPKATVPKTTIPITIASALAPAITTTTPATIAADPATIVDPTPATTVADVLPSRKWHPVTSYDTDSSVEMMDISDDDDEQEPSQLKKDEEAGPTANDQDGGSISMRSNKDEGPISFGNDKDEAKQMALLREYIAQQSNNSFDMDAMSLDGESDTVSINGGGTKRRRSLEPSMDYSDEEYQLEDDKTPPVSPVITKSILSESAVSSSTMPKKTTLEKAELQLHTSHMSVSQAPVSQAPVSQAPVSQVPVSQAPVS</sequence>
<feature type="compositionally biased region" description="Polar residues" evidence="1">
    <location>
        <begin position="519"/>
        <end position="533"/>
    </location>
</feature>
<evidence type="ECO:0000313" key="3">
    <source>
        <dbReference type="Proteomes" id="UP000093000"/>
    </source>
</evidence>
<evidence type="ECO:0000313" key="2">
    <source>
        <dbReference type="EMBL" id="OBZ82698.1"/>
    </source>
</evidence>
<dbReference type="AlphaFoldDB" id="A0A1C7N125"/>
<feature type="region of interest" description="Disordered" evidence="1">
    <location>
        <begin position="466"/>
        <end position="577"/>
    </location>
</feature>
<feature type="region of interest" description="Disordered" evidence="1">
    <location>
        <begin position="397"/>
        <end position="454"/>
    </location>
</feature>
<feature type="compositionally biased region" description="Polar residues" evidence="1">
    <location>
        <begin position="418"/>
        <end position="429"/>
    </location>
</feature>
<dbReference type="InParanoid" id="A0A1C7N125"/>
<dbReference type="Proteomes" id="UP000093000">
    <property type="component" value="Unassembled WGS sequence"/>
</dbReference>
<feature type="region of interest" description="Disordered" evidence="1">
    <location>
        <begin position="1"/>
        <end position="21"/>
    </location>
</feature>
<feature type="compositionally biased region" description="Low complexity" evidence="1">
    <location>
        <begin position="550"/>
        <end position="577"/>
    </location>
</feature>